<dbReference type="OrthoDB" id="8192811at2759"/>
<dbReference type="AlphaFoldDB" id="A0A6V7HFY2"/>
<feature type="non-terminal residue" evidence="1">
    <location>
        <position position="1"/>
    </location>
</feature>
<dbReference type="EMBL" id="CAJDYZ010011513">
    <property type="protein sequence ID" value="CAD1479605.1"/>
    <property type="molecule type" value="Genomic_DNA"/>
</dbReference>
<accession>A0A6V7HFY2</accession>
<proteinExistence type="predicted"/>
<sequence length="180" mass="21010">LMFKTFIISAAIIPGTNDFPVPCYSMDIRRPVRSFSMGGNALQRKRYTAINFPALYFCNFHSKLGEEIDYCTKRETEQHVVEPPSRRFAAATEIGACKREPPKRDLLEFRFLREWTPCSRFFVEKIAGDRGSTLHMYGLFVSRCQVLRGELNLREKKEIRGRSVEREYRLSDIVKSCIQR</sequence>
<gene>
    <name evidence="1" type="ORF">MHI_LOCUS870860</name>
</gene>
<keyword evidence="2" id="KW-1185">Reference proteome</keyword>
<evidence type="ECO:0000313" key="1">
    <source>
        <dbReference type="EMBL" id="CAD1479605.1"/>
    </source>
</evidence>
<name>A0A6V7HFY2_9HYME</name>
<reference evidence="1" key="1">
    <citation type="submission" date="2020-07" db="EMBL/GenBank/DDBJ databases">
        <authorList>
            <person name="Nazaruddin N."/>
        </authorList>
    </citation>
    <scope>NUCLEOTIDE SEQUENCE</scope>
</reference>
<evidence type="ECO:0000313" key="2">
    <source>
        <dbReference type="Proteomes" id="UP000752696"/>
    </source>
</evidence>
<comment type="caution">
    <text evidence="1">The sequence shown here is derived from an EMBL/GenBank/DDBJ whole genome shotgun (WGS) entry which is preliminary data.</text>
</comment>
<dbReference type="Proteomes" id="UP000752696">
    <property type="component" value="Unassembled WGS sequence"/>
</dbReference>
<organism evidence="1 2">
    <name type="scientific">Heterotrigona itama</name>
    <dbReference type="NCBI Taxonomy" id="395501"/>
    <lineage>
        <taxon>Eukaryota</taxon>
        <taxon>Metazoa</taxon>
        <taxon>Ecdysozoa</taxon>
        <taxon>Arthropoda</taxon>
        <taxon>Hexapoda</taxon>
        <taxon>Insecta</taxon>
        <taxon>Pterygota</taxon>
        <taxon>Neoptera</taxon>
        <taxon>Endopterygota</taxon>
        <taxon>Hymenoptera</taxon>
        <taxon>Apocrita</taxon>
        <taxon>Aculeata</taxon>
        <taxon>Apoidea</taxon>
        <taxon>Anthophila</taxon>
        <taxon>Apidae</taxon>
        <taxon>Heterotrigona</taxon>
    </lineage>
</organism>
<protein>
    <submittedName>
        <fullName evidence="1">Uncharacterized protein</fullName>
    </submittedName>
</protein>